<keyword evidence="5 7" id="KW-0648">Protein biosynthesis</keyword>
<keyword evidence="1 7" id="KW-0963">Cytoplasm</keyword>
<dbReference type="Pfam" id="PF24805">
    <property type="entry name" value="EIF3I"/>
    <property type="match status" value="1"/>
</dbReference>
<dbReference type="Gene3D" id="2.130.10.10">
    <property type="entry name" value="YVTN repeat-like/Quinoprotein amine dehydrogenase"/>
    <property type="match status" value="1"/>
</dbReference>
<proteinExistence type="inferred from homology"/>
<comment type="function">
    <text evidence="7">Component of the eukaryotic translation initiation factor 3 (eIF-3) complex, which is involved in protein synthesis of a specialized repertoire of mRNAs and, together with other initiation factors, stimulates binding of mRNA and methionyl-tRNAi to the 40S ribosome. The eIF-3 complex specifically targets and initiates translation of a subset of mRNAs involved in cell proliferation.</text>
</comment>
<dbReference type="SMART" id="SM00320">
    <property type="entry name" value="WD40"/>
    <property type="match status" value="6"/>
</dbReference>
<dbReference type="GO" id="GO:0001732">
    <property type="term" value="P:formation of cytoplasmic translation initiation complex"/>
    <property type="evidence" value="ECO:0007669"/>
    <property type="project" value="UniProtKB-UniRule"/>
</dbReference>
<dbReference type="AlphaFoldDB" id="A0A061RNP7"/>
<feature type="repeat" description="WD" evidence="8">
    <location>
        <begin position="48"/>
        <end position="89"/>
    </location>
</feature>
<keyword evidence="2 7" id="KW-0396">Initiation factor</keyword>
<dbReference type="GO" id="GO:0016282">
    <property type="term" value="C:eukaryotic 43S preinitiation complex"/>
    <property type="evidence" value="ECO:0007669"/>
    <property type="project" value="UniProtKB-UniRule"/>
</dbReference>
<reference evidence="9" key="1">
    <citation type="submission" date="2014-05" db="EMBL/GenBank/DDBJ databases">
        <title>The transcriptome of the halophilic microalga Tetraselmis sp. GSL018 isolated from the Great Salt Lake, Utah.</title>
        <authorList>
            <person name="Jinkerson R.E."/>
            <person name="D'Adamo S."/>
            <person name="Posewitz M.C."/>
        </authorList>
    </citation>
    <scope>NUCLEOTIDE SEQUENCE</scope>
    <source>
        <strain evidence="9">GSL018</strain>
    </source>
</reference>
<sequence length="325" mass="36264">MRPYILQGHSRPLTHLKYNREGDLLVSCAKDVSPCLWDAETGERIGTYVGHTGAVNSCDISPDSTRLITVSGDQSIKLWEMETGKCLFTIQQNEPARSTAFSNGARMAVVGSDPFMTSESRLDVYTIAEDPSEQTDKCILSIPGFSAVRFTRCLWGHCNESIIATATDGYIRKYDTETGKLIHEDQVHAEQISDIRISQDLTHMITASQDKTAKLLDAQTLEVLKTYKTERPINSADISPIFDHVVLAGGQDASQVTTTSSKAGKFESMFFHKIYEEEFGIVRGHFGPVNTVAFRPDGRSFVTGGEDGFIRMQHFDQDYFTTRFF</sequence>
<comment type="subcellular location">
    <subcellularLocation>
        <location evidence="7">Cytoplasm</location>
    </subcellularLocation>
</comment>
<comment type="similarity">
    <text evidence="7">Belongs to the eIF-3 subunit I family.</text>
</comment>
<dbReference type="GO" id="GO:0071541">
    <property type="term" value="C:eukaryotic translation initiation factor 3 complex, eIF3m"/>
    <property type="evidence" value="ECO:0007669"/>
    <property type="project" value="TreeGrafter"/>
</dbReference>
<name>A0A061RNP7_9CHLO</name>
<protein>
    <recommendedName>
        <fullName evidence="7">Eukaryotic translation initiation factor 3 subunit I</fullName>
        <shortName evidence="7">eIF3i</shortName>
    </recommendedName>
</protein>
<evidence type="ECO:0000256" key="4">
    <source>
        <dbReference type="ARBA" id="ARBA00022737"/>
    </source>
</evidence>
<dbReference type="PROSITE" id="PS50294">
    <property type="entry name" value="WD_REPEATS_REGION"/>
    <property type="match status" value="3"/>
</dbReference>
<dbReference type="HAMAP" id="MF_03008">
    <property type="entry name" value="eIF3i"/>
    <property type="match status" value="1"/>
</dbReference>
<evidence type="ECO:0000256" key="3">
    <source>
        <dbReference type="ARBA" id="ARBA00022574"/>
    </source>
</evidence>
<keyword evidence="4" id="KW-0677">Repeat</keyword>
<dbReference type="InterPro" id="IPR019775">
    <property type="entry name" value="WD40_repeat_CS"/>
</dbReference>
<dbReference type="GO" id="GO:0003743">
    <property type="term" value="F:translation initiation factor activity"/>
    <property type="evidence" value="ECO:0007669"/>
    <property type="project" value="UniProtKB-UniRule"/>
</dbReference>
<dbReference type="GO" id="GO:0003723">
    <property type="term" value="F:RNA binding"/>
    <property type="evidence" value="ECO:0007669"/>
    <property type="project" value="TreeGrafter"/>
</dbReference>
<comment type="subunit">
    <text evidence="7">Component of the eukaryotic translation initiation factor 3 (eIF-3) complex.</text>
</comment>
<dbReference type="InterPro" id="IPR036322">
    <property type="entry name" value="WD40_repeat_dom_sf"/>
</dbReference>
<dbReference type="EMBL" id="GBEZ01011237">
    <property type="protein sequence ID" value="JAC74532.1"/>
    <property type="molecule type" value="Transcribed_RNA"/>
</dbReference>
<dbReference type="InterPro" id="IPR027525">
    <property type="entry name" value="eIF3i"/>
</dbReference>
<keyword evidence="3 8" id="KW-0853">WD repeat</keyword>
<feature type="repeat" description="WD" evidence="8">
    <location>
        <begin position="282"/>
        <end position="312"/>
    </location>
</feature>
<organism evidence="9">
    <name type="scientific">Tetraselmis sp. GSL018</name>
    <dbReference type="NCBI Taxonomy" id="582737"/>
    <lineage>
        <taxon>Eukaryota</taxon>
        <taxon>Viridiplantae</taxon>
        <taxon>Chlorophyta</taxon>
        <taxon>core chlorophytes</taxon>
        <taxon>Chlorodendrophyceae</taxon>
        <taxon>Chlorodendrales</taxon>
        <taxon>Chlorodendraceae</taxon>
        <taxon>Tetraselmis</taxon>
    </lineage>
</organism>
<dbReference type="GO" id="GO:0033290">
    <property type="term" value="C:eukaryotic 48S preinitiation complex"/>
    <property type="evidence" value="ECO:0007669"/>
    <property type="project" value="UniProtKB-UniRule"/>
</dbReference>
<dbReference type="InterPro" id="IPR001680">
    <property type="entry name" value="WD40_rpt"/>
</dbReference>
<dbReference type="SUPFAM" id="SSF50978">
    <property type="entry name" value="WD40 repeat-like"/>
    <property type="match status" value="1"/>
</dbReference>
<evidence type="ECO:0000256" key="5">
    <source>
        <dbReference type="ARBA" id="ARBA00022917"/>
    </source>
</evidence>
<evidence type="ECO:0000256" key="2">
    <source>
        <dbReference type="ARBA" id="ARBA00022540"/>
    </source>
</evidence>
<evidence type="ECO:0000256" key="7">
    <source>
        <dbReference type="HAMAP-Rule" id="MF_03008"/>
    </source>
</evidence>
<evidence type="ECO:0000256" key="1">
    <source>
        <dbReference type="ARBA" id="ARBA00022490"/>
    </source>
</evidence>
<gene>
    <name evidence="9" type="primary">EIF3S2</name>
    <name evidence="9" type="ORF">TSPGSL018_25670</name>
</gene>
<evidence type="ECO:0000313" key="9">
    <source>
        <dbReference type="EMBL" id="JAC74532.1"/>
    </source>
</evidence>
<dbReference type="CDD" id="cd00200">
    <property type="entry name" value="WD40"/>
    <property type="match status" value="1"/>
</dbReference>
<accession>A0A061RNP7</accession>
<feature type="repeat" description="WD" evidence="8">
    <location>
        <begin position="6"/>
        <end position="47"/>
    </location>
</feature>
<dbReference type="PROSITE" id="PS50082">
    <property type="entry name" value="WD_REPEATS_2"/>
    <property type="match status" value="3"/>
</dbReference>
<evidence type="ECO:0000256" key="8">
    <source>
        <dbReference type="PROSITE-ProRule" id="PRU00221"/>
    </source>
</evidence>
<comment type="similarity">
    <text evidence="6">Belongs to the WD repeat STRAP family.</text>
</comment>
<dbReference type="PROSITE" id="PS00678">
    <property type="entry name" value="WD_REPEATS_1"/>
    <property type="match status" value="1"/>
</dbReference>
<dbReference type="PANTHER" id="PTHR19877">
    <property type="entry name" value="EUKARYOTIC TRANSLATION INITIATION FACTOR 3 SUBUNIT I"/>
    <property type="match status" value="1"/>
</dbReference>
<dbReference type="PANTHER" id="PTHR19877:SF1">
    <property type="entry name" value="EUKARYOTIC TRANSLATION INITIATION FACTOR 3 SUBUNIT I"/>
    <property type="match status" value="1"/>
</dbReference>
<evidence type="ECO:0000256" key="6">
    <source>
        <dbReference type="ARBA" id="ARBA00038394"/>
    </source>
</evidence>
<dbReference type="InterPro" id="IPR015943">
    <property type="entry name" value="WD40/YVTN_repeat-like_dom_sf"/>
</dbReference>